<feature type="compositionally biased region" description="Polar residues" evidence="1">
    <location>
        <begin position="321"/>
        <end position="340"/>
    </location>
</feature>
<accession>A0AAV9PVE2</accession>
<gene>
    <name evidence="2" type="ORF">LTR25_009261</name>
</gene>
<feature type="compositionally biased region" description="Basic and acidic residues" evidence="1">
    <location>
        <begin position="68"/>
        <end position="77"/>
    </location>
</feature>
<organism evidence="2 3">
    <name type="scientific">Vermiconidia calcicola</name>
    <dbReference type="NCBI Taxonomy" id="1690605"/>
    <lineage>
        <taxon>Eukaryota</taxon>
        <taxon>Fungi</taxon>
        <taxon>Dikarya</taxon>
        <taxon>Ascomycota</taxon>
        <taxon>Pezizomycotina</taxon>
        <taxon>Dothideomycetes</taxon>
        <taxon>Dothideomycetidae</taxon>
        <taxon>Mycosphaerellales</taxon>
        <taxon>Extremaceae</taxon>
        <taxon>Vermiconidia</taxon>
    </lineage>
</organism>
<dbReference type="EMBL" id="JAXLQG010000020">
    <property type="protein sequence ID" value="KAK5530017.1"/>
    <property type="molecule type" value="Genomic_DNA"/>
</dbReference>
<protein>
    <submittedName>
        <fullName evidence="2">Uncharacterized protein</fullName>
    </submittedName>
</protein>
<feature type="compositionally biased region" description="Acidic residues" evidence="1">
    <location>
        <begin position="438"/>
        <end position="450"/>
    </location>
</feature>
<feature type="region of interest" description="Disordered" evidence="1">
    <location>
        <begin position="227"/>
        <end position="257"/>
    </location>
</feature>
<sequence length="469" mass="51920">MTLIMDSPSPLPGSFLPANDTTFRCTTFNSSLFLPPSQDRSQSPASSSLSQTFRARTSSQSSSRKRPRLDPTSRRDTLSPPPLVNTNYRIAGGLDTPTALDAHRDENADRYAFETDCRPNRYTHMQRQDKTPAQTDSYFPQTPASNESTHGKGKRRLSRSPNQNGWSKTVWALTGGIAGKVINFCWNNTFKGFHAGGGNGYNYDLGTPGVSSSSTWTEVGSKEDVFQDSYSAGPRSHGDRTPIPGGFPEDQDFPPSFSAVRTRSFERRNDWVIVDDPEEQDRETSPMRKKSRASTASLHARQPSRQASSQKVSRSRLAPRTSASYASPRSLSVAVSVSSKPQHHHRSVSSFDGNGNANANSSRPTSRASMASPRRQSSQVNLNVAQPSPEVRKFEQKLRKKEAKQDQTMNRFNAQLQAMILEGQQALGAKVEVVDDAGVDVDDDEDEGYEEGSRVKKRDREYARTTVWS</sequence>
<feature type="compositionally biased region" description="Polar residues" evidence="1">
    <location>
        <begin position="348"/>
        <end position="386"/>
    </location>
</feature>
<comment type="caution">
    <text evidence="2">The sequence shown here is derived from an EMBL/GenBank/DDBJ whole genome shotgun (WGS) entry which is preliminary data.</text>
</comment>
<name>A0AAV9PVE2_9PEZI</name>
<feature type="compositionally biased region" description="Basic and acidic residues" evidence="1">
    <location>
        <begin position="451"/>
        <end position="463"/>
    </location>
</feature>
<feature type="compositionally biased region" description="Polar residues" evidence="1">
    <location>
        <begin position="52"/>
        <end position="62"/>
    </location>
</feature>
<feature type="compositionally biased region" description="Low complexity" evidence="1">
    <location>
        <begin position="35"/>
        <end position="51"/>
    </location>
</feature>
<evidence type="ECO:0000256" key="1">
    <source>
        <dbReference type="SAM" id="MobiDB-lite"/>
    </source>
</evidence>
<feature type="compositionally biased region" description="Polar residues" evidence="1">
    <location>
        <begin position="131"/>
        <end position="148"/>
    </location>
</feature>
<feature type="compositionally biased region" description="Polar residues" evidence="1">
    <location>
        <begin position="293"/>
        <end position="312"/>
    </location>
</feature>
<reference evidence="2 3" key="1">
    <citation type="submission" date="2023-06" db="EMBL/GenBank/DDBJ databases">
        <title>Black Yeasts Isolated from many extreme environments.</title>
        <authorList>
            <person name="Coleine C."/>
            <person name="Stajich J.E."/>
            <person name="Selbmann L."/>
        </authorList>
    </citation>
    <scope>NUCLEOTIDE SEQUENCE [LARGE SCALE GENOMIC DNA]</scope>
    <source>
        <strain evidence="2 3">CCFEE 5887</strain>
    </source>
</reference>
<dbReference type="Proteomes" id="UP001345827">
    <property type="component" value="Unassembled WGS sequence"/>
</dbReference>
<proteinExistence type="predicted"/>
<keyword evidence="3" id="KW-1185">Reference proteome</keyword>
<feature type="region of interest" description="Disordered" evidence="1">
    <location>
        <begin position="272"/>
        <end position="407"/>
    </location>
</feature>
<feature type="region of interest" description="Disordered" evidence="1">
    <location>
        <begin position="115"/>
        <end position="165"/>
    </location>
</feature>
<feature type="region of interest" description="Disordered" evidence="1">
    <location>
        <begin position="438"/>
        <end position="469"/>
    </location>
</feature>
<evidence type="ECO:0000313" key="2">
    <source>
        <dbReference type="EMBL" id="KAK5530017.1"/>
    </source>
</evidence>
<feature type="region of interest" description="Disordered" evidence="1">
    <location>
        <begin position="34"/>
        <end position="103"/>
    </location>
</feature>
<evidence type="ECO:0000313" key="3">
    <source>
        <dbReference type="Proteomes" id="UP001345827"/>
    </source>
</evidence>
<dbReference type="AlphaFoldDB" id="A0AAV9PVE2"/>